<dbReference type="Gene3D" id="3.50.50.60">
    <property type="entry name" value="FAD/NAD(P)-binding domain"/>
    <property type="match status" value="2"/>
</dbReference>
<evidence type="ECO:0000313" key="5">
    <source>
        <dbReference type="EMBL" id="KAK3051364.1"/>
    </source>
</evidence>
<organism evidence="5 6">
    <name type="scientific">Extremus antarcticus</name>
    <dbReference type="NCBI Taxonomy" id="702011"/>
    <lineage>
        <taxon>Eukaryota</taxon>
        <taxon>Fungi</taxon>
        <taxon>Dikarya</taxon>
        <taxon>Ascomycota</taxon>
        <taxon>Pezizomycotina</taxon>
        <taxon>Dothideomycetes</taxon>
        <taxon>Dothideomycetidae</taxon>
        <taxon>Mycosphaerellales</taxon>
        <taxon>Extremaceae</taxon>
        <taxon>Extremus</taxon>
    </lineage>
</organism>
<protein>
    <recommendedName>
        <fullName evidence="4">FAD/NAD(P)-binding domain-containing protein</fullName>
    </recommendedName>
</protein>
<dbReference type="PRINTS" id="PR00368">
    <property type="entry name" value="FADPNR"/>
</dbReference>
<dbReference type="GO" id="GO:0097237">
    <property type="term" value="P:cellular response to toxic substance"/>
    <property type="evidence" value="ECO:0007669"/>
    <property type="project" value="UniProtKB-ARBA"/>
</dbReference>
<dbReference type="AlphaFoldDB" id="A0AAJ0DJE4"/>
<dbReference type="Proteomes" id="UP001271007">
    <property type="component" value="Unassembled WGS sequence"/>
</dbReference>
<proteinExistence type="inferred from homology"/>
<keyword evidence="2" id="KW-0285">Flavoprotein</keyword>
<keyword evidence="3" id="KW-0560">Oxidoreductase</keyword>
<dbReference type="Pfam" id="PF07992">
    <property type="entry name" value="Pyr_redox_2"/>
    <property type="match status" value="1"/>
</dbReference>
<dbReference type="InterPro" id="IPR023753">
    <property type="entry name" value="FAD/NAD-binding_dom"/>
</dbReference>
<dbReference type="InterPro" id="IPR050097">
    <property type="entry name" value="Ferredoxin-NADP_redctase_2"/>
</dbReference>
<evidence type="ECO:0000259" key="4">
    <source>
        <dbReference type="Pfam" id="PF07992"/>
    </source>
</evidence>
<reference evidence="5" key="1">
    <citation type="submission" date="2023-04" db="EMBL/GenBank/DDBJ databases">
        <title>Black Yeasts Isolated from many extreme environments.</title>
        <authorList>
            <person name="Coleine C."/>
            <person name="Stajich J.E."/>
            <person name="Selbmann L."/>
        </authorList>
    </citation>
    <scope>NUCLEOTIDE SEQUENCE</scope>
    <source>
        <strain evidence="5">CCFEE 5312</strain>
    </source>
</reference>
<feature type="domain" description="FAD/NAD(P)-binding" evidence="4">
    <location>
        <begin position="7"/>
        <end position="295"/>
    </location>
</feature>
<evidence type="ECO:0000256" key="1">
    <source>
        <dbReference type="ARBA" id="ARBA00009333"/>
    </source>
</evidence>
<dbReference type="SUPFAM" id="SSF51905">
    <property type="entry name" value="FAD/NAD(P)-binding domain"/>
    <property type="match status" value="1"/>
</dbReference>
<accession>A0AAJ0DJE4</accession>
<comment type="caution">
    <text evidence="5">The sequence shown here is derived from an EMBL/GenBank/DDBJ whole genome shotgun (WGS) entry which is preliminary data.</text>
</comment>
<dbReference type="InterPro" id="IPR036188">
    <property type="entry name" value="FAD/NAD-bd_sf"/>
</dbReference>
<sequence length="319" mass="34297">MACTKIHDVLIIGSGPAGLSAAVALARQAHTALILDSCAYRNATVKHMHNVPAWDHANPADFRNKILSDLAARYPCVERKVATIKEVRKRSSDLFEAVAEDGTQYQGRKLVLATGVRDRLEDEVPGYKACWGRGVFHCLFCHGYEERGAESVGVLVSGMFNTPEAVLHVARMAKRLSKTVTIYTHDSPALAAKIKELIHSSKICVSTRPIASLALIDEGPEVQITLADGSTAIEGFIASHPAVEQRAQHLVQQLGLETTPTGEIKVQAPWSETSVAGCFAVGDAATPMRSVVSAMCAGNFAGVGVAGQLQREMEERDEL</sequence>
<name>A0AAJ0DJE4_9PEZI</name>
<evidence type="ECO:0000256" key="2">
    <source>
        <dbReference type="ARBA" id="ARBA00022630"/>
    </source>
</evidence>
<comment type="similarity">
    <text evidence="1">Belongs to the class-II pyridine nucleotide-disulfide oxidoreductase family.</text>
</comment>
<evidence type="ECO:0000313" key="6">
    <source>
        <dbReference type="Proteomes" id="UP001271007"/>
    </source>
</evidence>
<keyword evidence="6" id="KW-1185">Reference proteome</keyword>
<dbReference type="GO" id="GO:0016491">
    <property type="term" value="F:oxidoreductase activity"/>
    <property type="evidence" value="ECO:0007669"/>
    <property type="project" value="UniProtKB-KW"/>
</dbReference>
<dbReference type="EMBL" id="JAWDJX010000026">
    <property type="protein sequence ID" value="KAK3051364.1"/>
    <property type="molecule type" value="Genomic_DNA"/>
</dbReference>
<evidence type="ECO:0000256" key="3">
    <source>
        <dbReference type="ARBA" id="ARBA00023002"/>
    </source>
</evidence>
<dbReference type="PRINTS" id="PR00469">
    <property type="entry name" value="PNDRDTASEII"/>
</dbReference>
<gene>
    <name evidence="5" type="ORF">LTR09_007387</name>
</gene>
<dbReference type="PANTHER" id="PTHR48105">
    <property type="entry name" value="THIOREDOXIN REDUCTASE 1-RELATED-RELATED"/>
    <property type="match status" value="1"/>
</dbReference>